<name>A0ABU7DS80_9TELE</name>
<evidence type="ECO:0000313" key="1">
    <source>
        <dbReference type="EMBL" id="MED6277943.1"/>
    </source>
</evidence>
<reference evidence="1 2" key="1">
    <citation type="submission" date="2021-06" db="EMBL/GenBank/DDBJ databases">
        <authorList>
            <person name="Palmer J.M."/>
        </authorList>
    </citation>
    <scope>NUCLEOTIDE SEQUENCE [LARGE SCALE GENOMIC DNA]</scope>
    <source>
        <strain evidence="1 2">CL_MEX2019</strain>
        <tissue evidence="1">Muscle</tissue>
    </source>
</reference>
<protein>
    <submittedName>
        <fullName evidence="1">Uncharacterized protein</fullName>
    </submittedName>
</protein>
<sequence length="188" mass="21190">MWRSNSSTPCPSRMAELLTLYLRECSATLRTKLISFGHDPKIMALADRPVNRELCFRLSSLFTTKMLMYMLQMGHYFHVHIGTALLDKPKGDTPQHAPSTSARDFQKVKHMLLPGIFSLLPVPCQPEFCVMQCLLACRLTKEETSVQKISSASFVGKTPPQQAQANCLSAVQVQFPQLHQQQIRPVES</sequence>
<accession>A0ABU7DS80</accession>
<organism evidence="1 2">
    <name type="scientific">Characodon lateralis</name>
    <dbReference type="NCBI Taxonomy" id="208331"/>
    <lineage>
        <taxon>Eukaryota</taxon>
        <taxon>Metazoa</taxon>
        <taxon>Chordata</taxon>
        <taxon>Craniata</taxon>
        <taxon>Vertebrata</taxon>
        <taxon>Euteleostomi</taxon>
        <taxon>Actinopterygii</taxon>
        <taxon>Neopterygii</taxon>
        <taxon>Teleostei</taxon>
        <taxon>Neoteleostei</taxon>
        <taxon>Acanthomorphata</taxon>
        <taxon>Ovalentaria</taxon>
        <taxon>Atherinomorphae</taxon>
        <taxon>Cyprinodontiformes</taxon>
        <taxon>Goodeidae</taxon>
        <taxon>Characodon</taxon>
    </lineage>
</organism>
<dbReference type="Proteomes" id="UP001352852">
    <property type="component" value="Unassembled WGS sequence"/>
</dbReference>
<proteinExistence type="predicted"/>
<evidence type="ECO:0000313" key="2">
    <source>
        <dbReference type="Proteomes" id="UP001352852"/>
    </source>
</evidence>
<comment type="caution">
    <text evidence="1">The sequence shown here is derived from an EMBL/GenBank/DDBJ whole genome shotgun (WGS) entry which is preliminary data.</text>
</comment>
<dbReference type="EMBL" id="JAHUTJ010034431">
    <property type="protein sequence ID" value="MED6277943.1"/>
    <property type="molecule type" value="Genomic_DNA"/>
</dbReference>
<gene>
    <name evidence="1" type="ORF">CHARACLAT_018644</name>
</gene>
<keyword evidence="2" id="KW-1185">Reference proteome</keyword>